<dbReference type="RefSeq" id="WP_123397037.1">
    <property type="nucleotide sequence ID" value="NZ_CP039393.1"/>
</dbReference>
<dbReference type="Proteomes" id="UP000297031">
    <property type="component" value="Chromosome"/>
</dbReference>
<evidence type="ECO:0000313" key="1">
    <source>
        <dbReference type="EMBL" id="QCD34760.1"/>
    </source>
</evidence>
<evidence type="ECO:0008006" key="3">
    <source>
        <dbReference type="Google" id="ProtNLM"/>
    </source>
</evidence>
<reference evidence="1 2" key="1">
    <citation type="submission" date="2019-02" db="EMBL/GenBank/DDBJ databases">
        <title>Isolation and identification of novel species under the genus Muribaculum.</title>
        <authorList>
            <person name="Miyake S."/>
            <person name="Ding Y."/>
            <person name="Low A."/>
            <person name="Soh M."/>
            <person name="Seedorf H."/>
        </authorList>
    </citation>
    <scope>NUCLEOTIDE SEQUENCE [LARGE SCALE GENOMIC DNA]</scope>
    <source>
        <strain evidence="1 2">TLL-A4</strain>
    </source>
</reference>
<keyword evidence="2" id="KW-1185">Reference proteome</keyword>
<accession>A0A4P7VBK2</accession>
<name>A0A4P7VBK2_9BACT</name>
<protein>
    <recommendedName>
        <fullName evidence="3">DUF551 domain-containing protein</fullName>
    </recommendedName>
</protein>
<dbReference type="EMBL" id="CP039393">
    <property type="protein sequence ID" value="QCD34760.1"/>
    <property type="molecule type" value="Genomic_DNA"/>
</dbReference>
<organism evidence="1 2">
    <name type="scientific">Muribaculum gordoncarteri</name>
    <dbReference type="NCBI Taxonomy" id="2530390"/>
    <lineage>
        <taxon>Bacteria</taxon>
        <taxon>Pseudomonadati</taxon>
        <taxon>Bacteroidota</taxon>
        <taxon>Bacteroidia</taxon>
        <taxon>Bacteroidales</taxon>
        <taxon>Muribaculaceae</taxon>
        <taxon>Muribaculum</taxon>
    </lineage>
</organism>
<dbReference type="KEGG" id="mgod:E7746_02140"/>
<evidence type="ECO:0000313" key="2">
    <source>
        <dbReference type="Proteomes" id="UP000297031"/>
    </source>
</evidence>
<dbReference type="OrthoDB" id="9958603at2"/>
<proteinExistence type="predicted"/>
<gene>
    <name evidence="1" type="ORF">E7746_02140</name>
</gene>
<dbReference type="AlphaFoldDB" id="A0A4P7VBK2"/>
<sequence length="96" mass="11287">MNRKEEIRKEAAERYKDSDFRVPNMYCFIEGAEWADKNPCPEWHRFSECVPEKGQVIIYAVIEADFKIASYQLMQYDPLLPMPQGDNVSWLAVPEL</sequence>